<evidence type="ECO:0000256" key="1">
    <source>
        <dbReference type="SAM" id="Phobius"/>
    </source>
</evidence>
<sequence>MLDNYYLYIDPGVGSAIAVMILSAATGVGMFLKIRWNKLKYKIKK</sequence>
<dbReference type="EMBL" id="UINC01110249">
    <property type="protein sequence ID" value="SVC77623.1"/>
    <property type="molecule type" value="Genomic_DNA"/>
</dbReference>
<gene>
    <name evidence="2" type="ORF">METZ01_LOCUS330477</name>
</gene>
<protein>
    <submittedName>
        <fullName evidence="2">Uncharacterized protein</fullName>
    </submittedName>
</protein>
<name>A0A382PW78_9ZZZZ</name>
<dbReference type="AlphaFoldDB" id="A0A382PW78"/>
<feature type="transmembrane region" description="Helical" evidence="1">
    <location>
        <begin position="12"/>
        <end position="32"/>
    </location>
</feature>
<evidence type="ECO:0000313" key="2">
    <source>
        <dbReference type="EMBL" id="SVC77623.1"/>
    </source>
</evidence>
<keyword evidence="1" id="KW-0812">Transmembrane</keyword>
<proteinExistence type="predicted"/>
<reference evidence="2" key="1">
    <citation type="submission" date="2018-05" db="EMBL/GenBank/DDBJ databases">
        <authorList>
            <person name="Lanie J.A."/>
            <person name="Ng W.-L."/>
            <person name="Kazmierczak K.M."/>
            <person name="Andrzejewski T.M."/>
            <person name="Davidsen T.M."/>
            <person name="Wayne K.J."/>
            <person name="Tettelin H."/>
            <person name="Glass J.I."/>
            <person name="Rusch D."/>
            <person name="Podicherti R."/>
            <person name="Tsui H.-C.T."/>
            <person name="Winkler M.E."/>
        </authorList>
    </citation>
    <scope>NUCLEOTIDE SEQUENCE</scope>
</reference>
<organism evidence="2">
    <name type="scientific">marine metagenome</name>
    <dbReference type="NCBI Taxonomy" id="408172"/>
    <lineage>
        <taxon>unclassified sequences</taxon>
        <taxon>metagenomes</taxon>
        <taxon>ecological metagenomes</taxon>
    </lineage>
</organism>
<accession>A0A382PW78</accession>
<keyword evidence="1" id="KW-1133">Transmembrane helix</keyword>
<keyword evidence="1" id="KW-0472">Membrane</keyword>